<organism evidence="2 3">
    <name type="scientific">Terrabacter terrae</name>
    <dbReference type="NCBI Taxonomy" id="318434"/>
    <lineage>
        <taxon>Bacteria</taxon>
        <taxon>Bacillati</taxon>
        <taxon>Actinomycetota</taxon>
        <taxon>Actinomycetes</taxon>
        <taxon>Micrococcales</taxon>
        <taxon>Intrasporangiaceae</taxon>
        <taxon>Terrabacter</taxon>
    </lineage>
</organism>
<dbReference type="EMBL" id="BAAANB010000006">
    <property type="protein sequence ID" value="GAA2027328.1"/>
    <property type="molecule type" value="Genomic_DNA"/>
</dbReference>
<sequence>MYSIGVHALCSIPEMAVLIVLVRRTVTDTSAPPATAARRAGPPKNAEPIRTKTR</sequence>
<feature type="region of interest" description="Disordered" evidence="1">
    <location>
        <begin position="29"/>
        <end position="54"/>
    </location>
</feature>
<evidence type="ECO:0000313" key="3">
    <source>
        <dbReference type="Proteomes" id="UP001501285"/>
    </source>
</evidence>
<gene>
    <name evidence="2" type="ORF">GCM10009740_16290</name>
</gene>
<name>A0ABN2U3X9_9MICO</name>
<protein>
    <submittedName>
        <fullName evidence="2">Uncharacterized protein</fullName>
    </submittedName>
</protein>
<proteinExistence type="predicted"/>
<evidence type="ECO:0000313" key="2">
    <source>
        <dbReference type="EMBL" id="GAA2027328.1"/>
    </source>
</evidence>
<keyword evidence="3" id="KW-1185">Reference proteome</keyword>
<feature type="compositionally biased region" description="Low complexity" evidence="1">
    <location>
        <begin position="31"/>
        <end position="43"/>
    </location>
</feature>
<dbReference type="Proteomes" id="UP001501285">
    <property type="component" value="Unassembled WGS sequence"/>
</dbReference>
<comment type="caution">
    <text evidence="2">The sequence shown here is derived from an EMBL/GenBank/DDBJ whole genome shotgun (WGS) entry which is preliminary data.</text>
</comment>
<accession>A0ABN2U3X9</accession>
<evidence type="ECO:0000256" key="1">
    <source>
        <dbReference type="SAM" id="MobiDB-lite"/>
    </source>
</evidence>
<reference evidence="2 3" key="1">
    <citation type="journal article" date="2019" name="Int. J. Syst. Evol. Microbiol.">
        <title>The Global Catalogue of Microorganisms (GCM) 10K type strain sequencing project: providing services to taxonomists for standard genome sequencing and annotation.</title>
        <authorList>
            <consortium name="The Broad Institute Genomics Platform"/>
            <consortium name="The Broad Institute Genome Sequencing Center for Infectious Disease"/>
            <person name="Wu L."/>
            <person name="Ma J."/>
        </authorList>
    </citation>
    <scope>NUCLEOTIDE SEQUENCE [LARGE SCALE GENOMIC DNA]</scope>
    <source>
        <strain evidence="2 3">JCM 14283</strain>
    </source>
</reference>